<dbReference type="EMBL" id="CAJPWZ010003230">
    <property type="protein sequence ID" value="CAG2254185.1"/>
    <property type="molecule type" value="Genomic_DNA"/>
</dbReference>
<dbReference type="GO" id="GO:0008270">
    <property type="term" value="F:zinc ion binding"/>
    <property type="evidence" value="ECO:0007669"/>
    <property type="project" value="UniProtKB-KW"/>
</dbReference>
<sequence>MSSSILCGPCQYEDNIKDAKKWCTDCEDGYCEDCEKVHRSTKMSRNHTLISIADYQKIKDVSVKQICENHGERFDLYCSTHDKALCISCVNHHKSCQEVSALKEAARGSKQSTAFADVEDTIYGALENITTCIKDQELTEKHVENQEQMIRKNVKEIRQKIDNQLNVLEQKLIKDLSVKSAKCKSSLEKH</sequence>
<dbReference type="Proteomes" id="UP000683360">
    <property type="component" value="Unassembled WGS sequence"/>
</dbReference>
<dbReference type="Pfam" id="PF22586">
    <property type="entry name" value="ANCHR-like_BBOX"/>
    <property type="match status" value="1"/>
</dbReference>
<keyword evidence="1" id="KW-0479">Metal-binding</keyword>
<evidence type="ECO:0000313" key="4">
    <source>
        <dbReference type="Proteomes" id="UP000683360"/>
    </source>
</evidence>
<keyword evidence="1" id="KW-0862">Zinc</keyword>
<dbReference type="PANTHER" id="PTHR25462:SF296">
    <property type="entry name" value="MEIOTIC P26, ISOFORM F"/>
    <property type="match status" value="1"/>
</dbReference>
<dbReference type="AlphaFoldDB" id="A0A8S3V8Y3"/>
<evidence type="ECO:0000313" key="3">
    <source>
        <dbReference type="EMBL" id="CAG2254185.1"/>
    </source>
</evidence>
<gene>
    <name evidence="3" type="ORF">MEDL_65673</name>
</gene>
<dbReference type="PANTHER" id="PTHR25462">
    <property type="entry name" value="BONUS, ISOFORM C-RELATED"/>
    <property type="match status" value="1"/>
</dbReference>
<dbReference type="SUPFAM" id="SSF57845">
    <property type="entry name" value="B-box zinc-binding domain"/>
    <property type="match status" value="1"/>
</dbReference>
<protein>
    <recommendedName>
        <fullName evidence="2">B box-type domain-containing protein</fullName>
    </recommendedName>
</protein>
<reference evidence="3" key="1">
    <citation type="submission" date="2021-03" db="EMBL/GenBank/DDBJ databases">
        <authorList>
            <person name="Bekaert M."/>
        </authorList>
    </citation>
    <scope>NUCLEOTIDE SEQUENCE</scope>
</reference>
<dbReference type="OrthoDB" id="6100019at2759"/>
<proteinExistence type="predicted"/>
<name>A0A8S3V8Y3_MYTED</name>
<dbReference type="CDD" id="cd19757">
    <property type="entry name" value="Bbox1"/>
    <property type="match status" value="1"/>
</dbReference>
<dbReference type="InterPro" id="IPR000315">
    <property type="entry name" value="Znf_B-box"/>
</dbReference>
<dbReference type="InterPro" id="IPR047153">
    <property type="entry name" value="TRIM45/56/19-like"/>
</dbReference>
<organism evidence="3 4">
    <name type="scientific">Mytilus edulis</name>
    <name type="common">Blue mussel</name>
    <dbReference type="NCBI Taxonomy" id="6550"/>
    <lineage>
        <taxon>Eukaryota</taxon>
        <taxon>Metazoa</taxon>
        <taxon>Spiralia</taxon>
        <taxon>Lophotrochozoa</taxon>
        <taxon>Mollusca</taxon>
        <taxon>Bivalvia</taxon>
        <taxon>Autobranchia</taxon>
        <taxon>Pteriomorphia</taxon>
        <taxon>Mytilida</taxon>
        <taxon>Mytiloidea</taxon>
        <taxon>Mytilidae</taxon>
        <taxon>Mytilinae</taxon>
        <taxon>Mytilus</taxon>
    </lineage>
</organism>
<keyword evidence="1" id="KW-0863">Zinc-finger</keyword>
<evidence type="ECO:0000256" key="1">
    <source>
        <dbReference type="PROSITE-ProRule" id="PRU00024"/>
    </source>
</evidence>
<dbReference type="Gene3D" id="3.30.160.60">
    <property type="entry name" value="Classic Zinc Finger"/>
    <property type="match status" value="1"/>
</dbReference>
<dbReference type="PROSITE" id="PS50119">
    <property type="entry name" value="ZF_BBOX"/>
    <property type="match status" value="2"/>
</dbReference>
<feature type="domain" description="B box-type" evidence="2">
    <location>
        <begin position="2"/>
        <end position="52"/>
    </location>
</feature>
<keyword evidence="4" id="KW-1185">Reference proteome</keyword>
<comment type="caution">
    <text evidence="3">The sequence shown here is derived from an EMBL/GenBank/DDBJ whole genome shotgun (WGS) entry which is preliminary data.</text>
</comment>
<dbReference type="Gene3D" id="4.10.830.40">
    <property type="match status" value="1"/>
</dbReference>
<evidence type="ECO:0000259" key="2">
    <source>
        <dbReference type="PROSITE" id="PS50119"/>
    </source>
</evidence>
<accession>A0A8S3V8Y3</accession>
<feature type="domain" description="B box-type" evidence="2">
    <location>
        <begin position="62"/>
        <end position="104"/>
    </location>
</feature>